<dbReference type="OrthoDB" id="9810005at2"/>
<comment type="caution">
    <text evidence="5">The sequence shown here is derived from an EMBL/GenBank/DDBJ whole genome shotgun (WGS) entry which is preliminary data.</text>
</comment>
<dbReference type="AlphaFoldDB" id="Q0F0T6"/>
<feature type="binding site" evidence="4">
    <location>
        <position position="149"/>
    </location>
    <ligand>
        <name>a divalent metal cation</name>
        <dbReference type="ChEBI" id="CHEBI:60240"/>
        <label>2</label>
    </ligand>
</feature>
<dbReference type="InterPro" id="IPR032466">
    <property type="entry name" value="Metal_Hydrolase"/>
</dbReference>
<dbReference type="eggNOG" id="COG0084">
    <property type="taxonomic scope" value="Bacteria"/>
</dbReference>
<dbReference type="GO" id="GO:0005829">
    <property type="term" value="C:cytosol"/>
    <property type="evidence" value="ECO:0007669"/>
    <property type="project" value="TreeGrafter"/>
</dbReference>
<protein>
    <submittedName>
        <fullName evidence="5">Uncharacterized protein</fullName>
    </submittedName>
</protein>
<name>Q0F0T6_9PROT</name>
<dbReference type="FunFam" id="3.20.20.140:FF:000005">
    <property type="entry name" value="TatD family hydrolase"/>
    <property type="match status" value="1"/>
</dbReference>
<dbReference type="InterPro" id="IPR018228">
    <property type="entry name" value="DNase_TatD-rel_CS"/>
</dbReference>
<feature type="binding site" evidence="4">
    <location>
        <position position="7"/>
    </location>
    <ligand>
        <name>a divalent metal cation</name>
        <dbReference type="ChEBI" id="CHEBI:60240"/>
        <label>1</label>
    </ligand>
</feature>
<feature type="binding site" evidence="4">
    <location>
        <position position="9"/>
    </location>
    <ligand>
        <name>a divalent metal cation</name>
        <dbReference type="ChEBI" id="CHEBI:60240"/>
        <label>1</label>
    </ligand>
</feature>
<feature type="binding site" evidence="4">
    <location>
        <position position="126"/>
    </location>
    <ligand>
        <name>a divalent metal cation</name>
        <dbReference type="ChEBI" id="CHEBI:60240"/>
        <label>2</label>
    </ligand>
</feature>
<dbReference type="GO" id="GO:0016788">
    <property type="term" value="F:hydrolase activity, acting on ester bonds"/>
    <property type="evidence" value="ECO:0007669"/>
    <property type="project" value="InterPro"/>
</dbReference>
<dbReference type="SUPFAM" id="SSF51556">
    <property type="entry name" value="Metallo-dependent hydrolases"/>
    <property type="match status" value="1"/>
</dbReference>
<dbReference type="Pfam" id="PF01026">
    <property type="entry name" value="TatD_DNase"/>
    <property type="match status" value="1"/>
</dbReference>
<dbReference type="Gene3D" id="3.20.20.140">
    <property type="entry name" value="Metal-dependent hydrolases"/>
    <property type="match status" value="1"/>
</dbReference>
<gene>
    <name evidence="5" type="ORF">SPV1_12001</name>
</gene>
<feature type="binding site" evidence="4">
    <location>
        <position position="92"/>
    </location>
    <ligand>
        <name>a divalent metal cation</name>
        <dbReference type="ChEBI" id="CHEBI:60240"/>
        <label>1</label>
    </ligand>
</feature>
<feature type="binding site" evidence="4">
    <location>
        <position position="199"/>
    </location>
    <ligand>
        <name>a divalent metal cation</name>
        <dbReference type="ChEBI" id="CHEBI:60240"/>
        <label>1</label>
    </ligand>
</feature>
<dbReference type="RefSeq" id="WP_009849918.1">
    <property type="nucleotide sequence ID" value="NZ_DS022294.1"/>
</dbReference>
<evidence type="ECO:0000256" key="4">
    <source>
        <dbReference type="PIRSR" id="PIRSR005902-1"/>
    </source>
</evidence>
<dbReference type="STRING" id="314344.AL013_06590"/>
<evidence type="ECO:0000256" key="1">
    <source>
        <dbReference type="ARBA" id="ARBA00009275"/>
    </source>
</evidence>
<keyword evidence="3" id="KW-0378">Hydrolase</keyword>
<dbReference type="CDD" id="cd01310">
    <property type="entry name" value="TatD_DNAse"/>
    <property type="match status" value="1"/>
</dbReference>
<dbReference type="FunCoup" id="Q0F0T6">
    <property type="interactions" value="39"/>
</dbReference>
<dbReference type="PANTHER" id="PTHR46124">
    <property type="entry name" value="D-AMINOACYL-TRNA DEACYLASE"/>
    <property type="match status" value="1"/>
</dbReference>
<dbReference type="PIRSF" id="PIRSF005902">
    <property type="entry name" value="DNase_TatD"/>
    <property type="match status" value="1"/>
</dbReference>
<dbReference type="InParanoid" id="Q0F0T6"/>
<dbReference type="PROSITE" id="PS01137">
    <property type="entry name" value="TATD_1"/>
    <property type="match status" value="1"/>
</dbReference>
<evidence type="ECO:0000256" key="3">
    <source>
        <dbReference type="ARBA" id="ARBA00022801"/>
    </source>
</evidence>
<dbReference type="PANTHER" id="PTHR46124:SF3">
    <property type="entry name" value="HYDROLASE"/>
    <property type="match status" value="1"/>
</dbReference>
<evidence type="ECO:0000313" key="5">
    <source>
        <dbReference type="EMBL" id="EAU55455.1"/>
    </source>
</evidence>
<keyword evidence="2 4" id="KW-0479">Metal-binding</keyword>
<evidence type="ECO:0000313" key="6">
    <source>
        <dbReference type="Proteomes" id="UP000005297"/>
    </source>
</evidence>
<accession>Q0F0T6</accession>
<comment type="similarity">
    <text evidence="1">Belongs to the metallo-dependent hydrolases superfamily. TatD-type hydrolase family.</text>
</comment>
<sequence length="250" mass="27983">MQLIDSHCHLDDVRFDQDRDIILARAADHGIDSYIVPAVSRSSWPKLQTLAATHHNTIHPAYGLHPWLCLQHSHGDLDQLPLFLEQAVAVGECGLDGGRANSGEQLYWFRAQLDLALAMHLPVIIHAYKAVDEVCRELRRRPALTGVIHGFSGSPQQAETVITQGFYLGIGSSITYPQNKRLQGIVTEMPLERLLIESDAPDQPPYTRRGQRNEPAFLLEIVQQLATLRAADTASIADQCNRNVRELFRL</sequence>
<dbReference type="Proteomes" id="UP000005297">
    <property type="component" value="Unassembled WGS sequence"/>
</dbReference>
<reference evidence="5 6" key="1">
    <citation type="submission" date="2006-09" db="EMBL/GenBank/DDBJ databases">
        <authorList>
            <person name="Emerson D."/>
            <person name="Ferriera S."/>
            <person name="Johnson J."/>
            <person name="Kravitz S."/>
            <person name="Halpern A."/>
            <person name="Remington K."/>
            <person name="Beeson K."/>
            <person name="Tran B."/>
            <person name="Rogers Y.-H."/>
            <person name="Friedman R."/>
            <person name="Venter J.C."/>
        </authorList>
    </citation>
    <scope>NUCLEOTIDE SEQUENCE [LARGE SCALE GENOMIC DNA]</scope>
    <source>
        <strain evidence="5 6">PV-1</strain>
    </source>
</reference>
<proteinExistence type="inferred from homology"/>
<dbReference type="EMBL" id="AATS01000003">
    <property type="protein sequence ID" value="EAU55455.1"/>
    <property type="molecule type" value="Genomic_DNA"/>
</dbReference>
<evidence type="ECO:0000256" key="2">
    <source>
        <dbReference type="ARBA" id="ARBA00022723"/>
    </source>
</evidence>
<organism evidence="5 6">
    <name type="scientific">Mariprofundus ferrooxydans PV-1</name>
    <dbReference type="NCBI Taxonomy" id="314345"/>
    <lineage>
        <taxon>Bacteria</taxon>
        <taxon>Pseudomonadati</taxon>
        <taxon>Pseudomonadota</taxon>
        <taxon>Candidatius Mariprofundia</taxon>
        <taxon>Mariprofundales</taxon>
        <taxon>Mariprofundaceae</taxon>
        <taxon>Mariprofundus</taxon>
    </lineage>
</organism>
<keyword evidence="6" id="KW-1185">Reference proteome</keyword>
<dbReference type="HOGENOM" id="CLU_031506_0_1_0"/>
<dbReference type="GO" id="GO:0046872">
    <property type="term" value="F:metal ion binding"/>
    <property type="evidence" value="ECO:0007669"/>
    <property type="project" value="UniProtKB-KW"/>
</dbReference>
<dbReference type="InterPro" id="IPR001130">
    <property type="entry name" value="TatD-like"/>
</dbReference>